<dbReference type="PRINTS" id="PR00368">
    <property type="entry name" value="FADPNR"/>
</dbReference>
<dbReference type="InterPro" id="IPR036188">
    <property type="entry name" value="FAD/NAD-bd_sf"/>
</dbReference>
<dbReference type="RefSeq" id="WP_149401147.1">
    <property type="nucleotide sequence ID" value="NZ_BIXY01000019.1"/>
</dbReference>
<feature type="active site" description="Proton acceptor" evidence="13">
    <location>
        <position position="443"/>
    </location>
</feature>
<sequence length="475" mass="50766">MTSTHYDVAVIGAGPGGYVAAIRAAQQGAKVAIVEKQYMGGTCLNVGCIPSKAMLHVAETLHQLASIEDLGITLPQPPVFNMKKAVSFKDKVVKRMTGGVSSLMKANNIDVFDGLGTVDISKTVTVTKNGEQQQFSADKVILATGSVPLIPPMPGVDGDKIMNSDTCWNLSKTPESLICVGGGVIGIELACMFNALGTQVTVIEMLPNILAPVDEEVRKLLVRILSKRGINIVTGTKVESIADENGQKKVVTSTDKGQQEFYGEYVLMAVSRRANIAGLDKLIEQGLDTDRGRVRVNDKLETNLPGIYAIGDLIHGAGLAHVASTEGEIAADNAIGHSATMNYEVVPNPIYTFPEIAFVGLTEAAAREKYSDIRVERFPWAAIGKAVAIDETEGFTKVIIGKYGEFLGAHIIGPDATNLISEYSLAMRGELTVEEVSETIHPHPTLSEGLREAVLAVEGRPLHIGPKQKQVARAR</sequence>
<dbReference type="EMBL" id="BIXY01000019">
    <property type="protein sequence ID" value="GCF08147.1"/>
    <property type="molecule type" value="Genomic_DNA"/>
</dbReference>
<dbReference type="FunFam" id="3.30.390.30:FF:000001">
    <property type="entry name" value="Dihydrolipoyl dehydrogenase"/>
    <property type="match status" value="1"/>
</dbReference>
<dbReference type="PANTHER" id="PTHR22912">
    <property type="entry name" value="DISULFIDE OXIDOREDUCTASE"/>
    <property type="match status" value="1"/>
</dbReference>
<evidence type="ECO:0000256" key="1">
    <source>
        <dbReference type="ARBA" id="ARBA00004496"/>
    </source>
</evidence>
<dbReference type="PANTHER" id="PTHR22912:SF217">
    <property type="entry name" value="DIHYDROLIPOYL DEHYDROGENASE"/>
    <property type="match status" value="1"/>
</dbReference>
<evidence type="ECO:0000259" key="17">
    <source>
        <dbReference type="Pfam" id="PF02852"/>
    </source>
</evidence>
<evidence type="ECO:0000256" key="7">
    <source>
        <dbReference type="ARBA" id="ARBA00022827"/>
    </source>
</evidence>
<dbReference type="GO" id="GO:0005737">
    <property type="term" value="C:cytoplasm"/>
    <property type="evidence" value="ECO:0007669"/>
    <property type="project" value="UniProtKB-SubCell"/>
</dbReference>
<dbReference type="InterPro" id="IPR012999">
    <property type="entry name" value="Pyr_OxRdtase_I_AS"/>
</dbReference>
<dbReference type="Pfam" id="PF07992">
    <property type="entry name" value="Pyr_redox_2"/>
    <property type="match status" value="1"/>
</dbReference>
<dbReference type="GO" id="GO:0004148">
    <property type="term" value="F:dihydrolipoyl dehydrogenase (NADH) activity"/>
    <property type="evidence" value="ECO:0007669"/>
    <property type="project" value="UniProtKB-EC"/>
</dbReference>
<keyword evidence="11 16" id="KW-0676">Redox-active center</keyword>
<feature type="binding site" evidence="14">
    <location>
        <position position="204"/>
    </location>
    <ligand>
        <name>NAD(+)</name>
        <dbReference type="ChEBI" id="CHEBI:57540"/>
    </ligand>
</feature>
<accession>A0A5A5T9Y0</accession>
<dbReference type="GO" id="GO:0006103">
    <property type="term" value="P:2-oxoglutarate metabolic process"/>
    <property type="evidence" value="ECO:0007669"/>
    <property type="project" value="TreeGrafter"/>
</dbReference>
<evidence type="ECO:0000256" key="4">
    <source>
        <dbReference type="ARBA" id="ARBA00016961"/>
    </source>
</evidence>
<dbReference type="Gene3D" id="3.50.50.60">
    <property type="entry name" value="FAD/NAD(P)-binding domain"/>
    <property type="match status" value="2"/>
</dbReference>
<evidence type="ECO:0000256" key="12">
    <source>
        <dbReference type="ARBA" id="ARBA00049187"/>
    </source>
</evidence>
<evidence type="ECO:0000256" key="10">
    <source>
        <dbReference type="ARBA" id="ARBA00023157"/>
    </source>
</evidence>
<dbReference type="NCBIfam" id="TIGR01350">
    <property type="entry name" value="lipoamide_DH"/>
    <property type="match status" value="1"/>
</dbReference>
<evidence type="ECO:0000259" key="18">
    <source>
        <dbReference type="Pfam" id="PF07992"/>
    </source>
</evidence>
<comment type="caution">
    <text evidence="19">The sequence shown here is derived from an EMBL/GenBank/DDBJ whole genome shotgun (WGS) entry which is preliminary data.</text>
</comment>
<dbReference type="InterPro" id="IPR050151">
    <property type="entry name" value="Class-I_Pyr_Nuc-Dis_Oxidored"/>
</dbReference>
<reference evidence="19 20" key="1">
    <citation type="submission" date="2019-01" db="EMBL/GenBank/DDBJ databases">
        <title>Draft genome sequence of Dictyobacter sp. Uno17.</title>
        <authorList>
            <person name="Wang C.M."/>
            <person name="Zheng Y."/>
            <person name="Sakai Y."/>
            <person name="Abe K."/>
            <person name="Yokota A."/>
            <person name="Yabe S."/>
        </authorList>
    </citation>
    <scope>NUCLEOTIDE SEQUENCE [LARGE SCALE GENOMIC DNA]</scope>
    <source>
        <strain evidence="19 20">Uno17</strain>
    </source>
</reference>
<keyword evidence="5" id="KW-0963">Cytoplasm</keyword>
<evidence type="ECO:0000313" key="19">
    <source>
        <dbReference type="EMBL" id="GCF08147.1"/>
    </source>
</evidence>
<evidence type="ECO:0000313" key="20">
    <source>
        <dbReference type="Proteomes" id="UP000322530"/>
    </source>
</evidence>
<dbReference type="PROSITE" id="PS00076">
    <property type="entry name" value="PYRIDINE_REDOX_1"/>
    <property type="match status" value="1"/>
</dbReference>
<name>A0A5A5T9Y0_9CHLR</name>
<feature type="disulfide bond" description="Redox-active" evidence="15">
    <location>
        <begin position="43"/>
        <end position="48"/>
    </location>
</feature>
<evidence type="ECO:0000256" key="16">
    <source>
        <dbReference type="RuleBase" id="RU003692"/>
    </source>
</evidence>
<evidence type="ECO:0000256" key="13">
    <source>
        <dbReference type="PIRSR" id="PIRSR000350-2"/>
    </source>
</evidence>
<proteinExistence type="inferred from homology"/>
<dbReference type="SUPFAM" id="SSF51905">
    <property type="entry name" value="FAD/NAD(P)-binding domain"/>
    <property type="match status" value="1"/>
</dbReference>
<evidence type="ECO:0000256" key="14">
    <source>
        <dbReference type="PIRSR" id="PIRSR000350-3"/>
    </source>
</evidence>
<dbReference type="OrthoDB" id="9800167at2"/>
<dbReference type="InterPro" id="IPR001100">
    <property type="entry name" value="Pyr_nuc-diS_OxRdtase"/>
</dbReference>
<evidence type="ECO:0000256" key="2">
    <source>
        <dbReference type="ARBA" id="ARBA00007532"/>
    </source>
</evidence>
<comment type="subcellular location">
    <subcellularLocation>
        <location evidence="1">Cytoplasm</location>
    </subcellularLocation>
</comment>
<keyword evidence="7 14" id="KW-0274">FAD</keyword>
<gene>
    <name evidence="19" type="primary">acoL</name>
    <name evidence="19" type="ORF">KDI_17110</name>
</gene>
<dbReference type="InterPro" id="IPR006258">
    <property type="entry name" value="Lipoamide_DH"/>
</dbReference>
<evidence type="ECO:0000256" key="3">
    <source>
        <dbReference type="ARBA" id="ARBA00012608"/>
    </source>
</evidence>
<keyword evidence="6 16" id="KW-0285">Flavoprotein</keyword>
<dbReference type="Gene3D" id="3.30.390.30">
    <property type="match status" value="1"/>
</dbReference>
<dbReference type="GO" id="GO:0050660">
    <property type="term" value="F:flavin adenine dinucleotide binding"/>
    <property type="evidence" value="ECO:0007669"/>
    <property type="project" value="InterPro"/>
</dbReference>
<evidence type="ECO:0000256" key="8">
    <source>
        <dbReference type="ARBA" id="ARBA00023002"/>
    </source>
</evidence>
<keyword evidence="8 16" id="KW-0560">Oxidoreductase</keyword>
<dbReference type="InterPro" id="IPR004099">
    <property type="entry name" value="Pyr_nucl-diS_OxRdtase_dimer"/>
</dbReference>
<dbReference type="EC" id="1.8.1.4" evidence="3 16"/>
<feature type="binding site" evidence="14">
    <location>
        <begin position="181"/>
        <end position="188"/>
    </location>
    <ligand>
        <name>NAD(+)</name>
        <dbReference type="ChEBI" id="CHEBI:57540"/>
    </ligand>
</feature>
<dbReference type="PRINTS" id="PR00411">
    <property type="entry name" value="PNDRDTASEI"/>
</dbReference>
<dbReference type="InterPro" id="IPR016156">
    <property type="entry name" value="FAD/NAD-linked_Rdtase_dimer_sf"/>
</dbReference>
<protein>
    <recommendedName>
        <fullName evidence="4 16">Dihydrolipoyl dehydrogenase</fullName>
        <ecNumber evidence="3 16">1.8.1.4</ecNumber>
    </recommendedName>
</protein>
<feature type="binding site" evidence="14">
    <location>
        <position position="312"/>
    </location>
    <ligand>
        <name>FAD</name>
        <dbReference type="ChEBI" id="CHEBI:57692"/>
    </ligand>
</feature>
<feature type="binding site" evidence="14">
    <location>
        <begin position="144"/>
        <end position="146"/>
    </location>
    <ligand>
        <name>FAD</name>
        <dbReference type="ChEBI" id="CHEBI:57692"/>
    </ligand>
</feature>
<dbReference type="Proteomes" id="UP000322530">
    <property type="component" value="Unassembled WGS sequence"/>
</dbReference>
<feature type="binding site" evidence="14">
    <location>
        <position position="52"/>
    </location>
    <ligand>
        <name>FAD</name>
        <dbReference type="ChEBI" id="CHEBI:57692"/>
    </ligand>
</feature>
<feature type="domain" description="Pyridine nucleotide-disulphide oxidoreductase dimerisation" evidence="17">
    <location>
        <begin position="346"/>
        <end position="453"/>
    </location>
</feature>
<evidence type="ECO:0000256" key="11">
    <source>
        <dbReference type="ARBA" id="ARBA00023284"/>
    </source>
</evidence>
<dbReference type="Pfam" id="PF02852">
    <property type="entry name" value="Pyr_redox_dim"/>
    <property type="match status" value="1"/>
</dbReference>
<evidence type="ECO:0000256" key="15">
    <source>
        <dbReference type="PIRSR" id="PIRSR000350-4"/>
    </source>
</evidence>
<comment type="catalytic activity">
    <reaction evidence="12 16">
        <text>N(6)-[(R)-dihydrolipoyl]-L-lysyl-[protein] + NAD(+) = N(6)-[(R)-lipoyl]-L-lysyl-[protein] + NADH + H(+)</text>
        <dbReference type="Rhea" id="RHEA:15045"/>
        <dbReference type="Rhea" id="RHEA-COMP:10474"/>
        <dbReference type="Rhea" id="RHEA-COMP:10475"/>
        <dbReference type="ChEBI" id="CHEBI:15378"/>
        <dbReference type="ChEBI" id="CHEBI:57540"/>
        <dbReference type="ChEBI" id="CHEBI:57945"/>
        <dbReference type="ChEBI" id="CHEBI:83099"/>
        <dbReference type="ChEBI" id="CHEBI:83100"/>
        <dbReference type="EC" id="1.8.1.4"/>
    </reaction>
</comment>
<dbReference type="AlphaFoldDB" id="A0A5A5T9Y0"/>
<keyword evidence="20" id="KW-1185">Reference proteome</keyword>
<evidence type="ECO:0000256" key="5">
    <source>
        <dbReference type="ARBA" id="ARBA00022490"/>
    </source>
</evidence>
<feature type="domain" description="FAD/NAD(P)-binding" evidence="18">
    <location>
        <begin position="6"/>
        <end position="327"/>
    </location>
</feature>
<dbReference type="InterPro" id="IPR023753">
    <property type="entry name" value="FAD/NAD-binding_dom"/>
</dbReference>
<dbReference type="PIRSF" id="PIRSF000350">
    <property type="entry name" value="Mercury_reductase_MerA"/>
    <property type="match status" value="1"/>
</dbReference>
<organism evidence="19 20">
    <name type="scientific">Dictyobacter arantiisoli</name>
    <dbReference type="NCBI Taxonomy" id="2014874"/>
    <lineage>
        <taxon>Bacteria</taxon>
        <taxon>Bacillati</taxon>
        <taxon>Chloroflexota</taxon>
        <taxon>Ktedonobacteria</taxon>
        <taxon>Ktedonobacterales</taxon>
        <taxon>Dictyobacteraceae</taxon>
        <taxon>Dictyobacter</taxon>
    </lineage>
</organism>
<evidence type="ECO:0000256" key="9">
    <source>
        <dbReference type="ARBA" id="ARBA00023027"/>
    </source>
</evidence>
<keyword evidence="9 14" id="KW-0520">NAD</keyword>
<keyword evidence="10" id="KW-1015">Disulfide bond</keyword>
<comment type="cofactor">
    <cofactor evidence="14 16">
        <name>FAD</name>
        <dbReference type="ChEBI" id="CHEBI:57692"/>
    </cofactor>
    <text evidence="14 16">Binds 1 FAD per subunit.</text>
</comment>
<keyword evidence="14" id="KW-0547">Nucleotide-binding</keyword>
<dbReference type="SUPFAM" id="SSF55424">
    <property type="entry name" value="FAD/NAD-linked reductases, dimerisation (C-terminal) domain"/>
    <property type="match status" value="1"/>
</dbReference>
<evidence type="ECO:0000256" key="6">
    <source>
        <dbReference type="ARBA" id="ARBA00022630"/>
    </source>
</evidence>
<comment type="similarity">
    <text evidence="2 16">Belongs to the class-I pyridine nucleotide-disulfide oxidoreductase family.</text>
</comment>
<comment type="miscellaneous">
    <text evidence="16">The active site is a redox-active disulfide bond.</text>
</comment>
<feature type="binding site" evidence="14">
    <location>
        <position position="116"/>
    </location>
    <ligand>
        <name>FAD</name>
        <dbReference type="ChEBI" id="CHEBI:57692"/>
    </ligand>
</feature>